<feature type="domain" description="DUF6535" evidence="3">
    <location>
        <begin position="4"/>
        <end position="143"/>
    </location>
</feature>
<keyword evidence="2" id="KW-0472">Membrane</keyword>
<keyword evidence="2" id="KW-0812">Transmembrane</keyword>
<sequence>MHQAGLFSATVTAFAVESYQWLQESPSEVLARLQLQALLNNQSHPALDSKAPSGGAVICINTFWFASLTISLASVVVSILCKQWLYEYQRYENLTGEQSFVIRDLRYKGLRGWRVPMIISTLPLLLQMALVLFLLGLLVLLWSLDNAVASIVTLIVGSILIFLVGTSLLPSLQYWFPIFETQCAYKSSQSWLLFLTSVAWQPDDSWVGVDLWEATHLNLDNLPSLWQFYKSFSNSVDAIRGVYHCLVRAAPSRTTDFVRKLRTLPSRRDSLSPFARPQPETSTRLSSLRESMKGRFRPDIQFSRLTRPRESYQLSQRSSWTQSEFWSRERALADFLGHHINMPDPQVFNRYAEHCVRLLDNPRGSWEATENTLYDLQDSIRLAGASIDWDNAVASHLIRSLSSLFTHGRLPNDCIAEFWDTILASLITSHRRRMLDHTPYILLKAILDWLTRAPDIPIKTVRVSGLTTRLWWTYTTDLTRMSPLELEYTQSLTQYVVSFCEKDGILDRGRDGADLAHLRFLRPYVDQPLPRVA</sequence>
<dbReference type="InterPro" id="IPR045338">
    <property type="entry name" value="DUF6535"/>
</dbReference>
<evidence type="ECO:0000259" key="3">
    <source>
        <dbReference type="Pfam" id="PF20153"/>
    </source>
</evidence>
<comment type="caution">
    <text evidence="4">The sequence shown here is derived from an EMBL/GenBank/DDBJ whole genome shotgun (WGS) entry which is preliminary data.</text>
</comment>
<feature type="compositionally biased region" description="Polar residues" evidence="1">
    <location>
        <begin position="279"/>
        <end position="288"/>
    </location>
</feature>
<evidence type="ECO:0000313" key="5">
    <source>
        <dbReference type="Proteomes" id="UP000807353"/>
    </source>
</evidence>
<feature type="transmembrane region" description="Helical" evidence="2">
    <location>
        <begin position="148"/>
        <end position="169"/>
    </location>
</feature>
<dbReference type="EMBL" id="MU150237">
    <property type="protein sequence ID" value="KAF9467463.1"/>
    <property type="molecule type" value="Genomic_DNA"/>
</dbReference>
<proteinExistence type="predicted"/>
<evidence type="ECO:0000256" key="1">
    <source>
        <dbReference type="SAM" id="MobiDB-lite"/>
    </source>
</evidence>
<organism evidence="4 5">
    <name type="scientific">Collybia nuda</name>
    <dbReference type="NCBI Taxonomy" id="64659"/>
    <lineage>
        <taxon>Eukaryota</taxon>
        <taxon>Fungi</taxon>
        <taxon>Dikarya</taxon>
        <taxon>Basidiomycota</taxon>
        <taxon>Agaricomycotina</taxon>
        <taxon>Agaricomycetes</taxon>
        <taxon>Agaricomycetidae</taxon>
        <taxon>Agaricales</taxon>
        <taxon>Tricholomatineae</taxon>
        <taxon>Clitocybaceae</taxon>
        <taxon>Collybia</taxon>
    </lineage>
</organism>
<gene>
    <name evidence="4" type="ORF">BDZ94DRAFT_1041626</name>
</gene>
<feature type="transmembrane region" description="Helical" evidence="2">
    <location>
        <begin position="115"/>
        <end position="142"/>
    </location>
</feature>
<dbReference type="Proteomes" id="UP000807353">
    <property type="component" value="Unassembled WGS sequence"/>
</dbReference>
<reference evidence="4" key="1">
    <citation type="submission" date="2020-11" db="EMBL/GenBank/DDBJ databases">
        <authorList>
            <consortium name="DOE Joint Genome Institute"/>
            <person name="Ahrendt S."/>
            <person name="Riley R."/>
            <person name="Andreopoulos W."/>
            <person name="Labutti K."/>
            <person name="Pangilinan J."/>
            <person name="Ruiz-Duenas F.J."/>
            <person name="Barrasa J.M."/>
            <person name="Sanchez-Garcia M."/>
            <person name="Camarero S."/>
            <person name="Miyauchi S."/>
            <person name="Serrano A."/>
            <person name="Linde D."/>
            <person name="Babiker R."/>
            <person name="Drula E."/>
            <person name="Ayuso-Fernandez I."/>
            <person name="Pacheco R."/>
            <person name="Padilla G."/>
            <person name="Ferreira P."/>
            <person name="Barriuso J."/>
            <person name="Kellner H."/>
            <person name="Castanera R."/>
            <person name="Alfaro M."/>
            <person name="Ramirez L."/>
            <person name="Pisabarro A.G."/>
            <person name="Kuo A."/>
            <person name="Tritt A."/>
            <person name="Lipzen A."/>
            <person name="He G."/>
            <person name="Yan M."/>
            <person name="Ng V."/>
            <person name="Cullen D."/>
            <person name="Martin F."/>
            <person name="Rosso M.-N."/>
            <person name="Henrissat B."/>
            <person name="Hibbett D."/>
            <person name="Martinez A.T."/>
            <person name="Grigoriev I.V."/>
        </authorList>
    </citation>
    <scope>NUCLEOTIDE SEQUENCE</scope>
    <source>
        <strain evidence="4">CBS 247.69</strain>
    </source>
</reference>
<evidence type="ECO:0000313" key="4">
    <source>
        <dbReference type="EMBL" id="KAF9467463.1"/>
    </source>
</evidence>
<dbReference type="AlphaFoldDB" id="A0A9P5YCH8"/>
<keyword evidence="5" id="KW-1185">Reference proteome</keyword>
<accession>A0A9P5YCH8</accession>
<evidence type="ECO:0000256" key="2">
    <source>
        <dbReference type="SAM" id="Phobius"/>
    </source>
</evidence>
<keyword evidence="2" id="KW-1133">Transmembrane helix</keyword>
<feature type="transmembrane region" description="Helical" evidence="2">
    <location>
        <begin position="55"/>
        <end position="81"/>
    </location>
</feature>
<name>A0A9P5YCH8_9AGAR</name>
<feature type="region of interest" description="Disordered" evidence="1">
    <location>
        <begin position="268"/>
        <end position="288"/>
    </location>
</feature>
<protein>
    <recommendedName>
        <fullName evidence="3">DUF6535 domain-containing protein</fullName>
    </recommendedName>
</protein>
<dbReference type="Pfam" id="PF20153">
    <property type="entry name" value="DUF6535"/>
    <property type="match status" value="1"/>
</dbReference>